<evidence type="ECO:0000313" key="1">
    <source>
        <dbReference type="EMBL" id="PDH34242.1"/>
    </source>
</evidence>
<reference evidence="1 2" key="1">
    <citation type="submission" date="2017-08" db="EMBL/GenBank/DDBJ databases">
        <title>Fine stratification of microbial communities through a metagenomic profile of the photic zone.</title>
        <authorList>
            <person name="Haro-Moreno J.M."/>
            <person name="Lopez-Perez M."/>
            <person name="De La Torre J."/>
            <person name="Picazo A."/>
            <person name="Camacho A."/>
            <person name="Rodriguez-Valera F."/>
        </authorList>
    </citation>
    <scope>NUCLEOTIDE SEQUENCE [LARGE SCALE GENOMIC DNA]</scope>
    <source>
        <strain evidence="1">MED-G28</strain>
    </source>
</reference>
<name>A0A2A5WCV3_9GAMM</name>
<protein>
    <submittedName>
        <fullName evidence="1">Uncharacterized protein</fullName>
    </submittedName>
</protein>
<proteinExistence type="predicted"/>
<dbReference type="Proteomes" id="UP000219329">
    <property type="component" value="Unassembled WGS sequence"/>
</dbReference>
<dbReference type="EMBL" id="NTJZ01000004">
    <property type="protein sequence ID" value="PDH34242.1"/>
    <property type="molecule type" value="Genomic_DNA"/>
</dbReference>
<organism evidence="1 2">
    <name type="scientific">OM182 bacterium MED-G28</name>
    <dbReference type="NCBI Taxonomy" id="1986256"/>
    <lineage>
        <taxon>Bacteria</taxon>
        <taxon>Pseudomonadati</taxon>
        <taxon>Pseudomonadota</taxon>
        <taxon>Gammaproteobacteria</taxon>
        <taxon>OMG group</taxon>
        <taxon>OM182 clade</taxon>
    </lineage>
</organism>
<comment type="caution">
    <text evidence="1">The sequence shown here is derived from an EMBL/GenBank/DDBJ whole genome shotgun (WGS) entry which is preliminary data.</text>
</comment>
<dbReference type="AlphaFoldDB" id="A0A2A5WCV3"/>
<evidence type="ECO:0000313" key="2">
    <source>
        <dbReference type="Proteomes" id="UP000219329"/>
    </source>
</evidence>
<dbReference type="PROSITE" id="PS51257">
    <property type="entry name" value="PROKAR_LIPOPROTEIN"/>
    <property type="match status" value="1"/>
</dbReference>
<gene>
    <name evidence="1" type="ORF">CNF02_05455</name>
</gene>
<sequence>MTKLKLCLLFISAVLISCGKEPVPTIAKEAINLNTNGKENIRMRNREIRQDIINALVGHEIEYWINEDDSIGFYSKDAERVDAIGYAAIGAYAARN</sequence>
<accession>A0A2A5WCV3</accession>